<dbReference type="Pfam" id="PF20175">
    <property type="entry name" value="Tra1_central"/>
    <property type="match status" value="1"/>
</dbReference>
<name>A0ABQ8SA28_PERAM</name>
<gene>
    <name evidence="1" type="ORF">ANN_19276</name>
</gene>
<dbReference type="EMBL" id="JAJSOF020000031">
    <property type="protein sequence ID" value="KAJ4430685.1"/>
    <property type="molecule type" value="Genomic_DNA"/>
</dbReference>
<comment type="caution">
    <text evidence="1">The sequence shown here is derived from an EMBL/GenBank/DDBJ whole genome shotgun (WGS) entry which is preliminary data.</text>
</comment>
<keyword evidence="2" id="KW-1185">Reference proteome</keyword>
<sequence>MRVLRKGSDKSKEIAYKSLVRPVMEYGAACWDPYRLEHIKTLEKIQKRALKCCWKNSPLKWDTLTDRRTRIRLCALFKTYRAHTANVVIEMKSAFNQDGLISRNLWPPQSSRPNSLQKCLNNEDATFSTSYHKIRKEGLRTLELCVDNLQPDFLYEHIQPVRADLMQALWRTLRNPTDQVAHVAFRVLGKFGGGNRKMMIEPQKLEYNDKETPGPAIIAYFQEHPKPIDFPVEKVIETAFTALKSSTTDPFYRRQCWEVIRCFLVASINLDDDKTKMQQLFSHPSFDDPHVKISPIQGIPYKLQDKQARATHQMAVTGKYHGF</sequence>
<dbReference type="InterPro" id="IPR046805">
    <property type="entry name" value="Tra1_ring"/>
</dbReference>
<protein>
    <submittedName>
        <fullName evidence="1">Uncharacterized protein</fullName>
    </submittedName>
</protein>
<dbReference type="InterPro" id="IPR046807">
    <property type="entry name" value="Tra1_central"/>
</dbReference>
<dbReference type="Pfam" id="PF20206">
    <property type="entry name" value="Tra1_ring"/>
    <property type="match status" value="1"/>
</dbReference>
<reference evidence="1 2" key="1">
    <citation type="journal article" date="2022" name="Allergy">
        <title>Genome assembly and annotation of Periplaneta americana reveal a comprehensive cockroach allergen profile.</title>
        <authorList>
            <person name="Wang L."/>
            <person name="Xiong Q."/>
            <person name="Saelim N."/>
            <person name="Wang L."/>
            <person name="Nong W."/>
            <person name="Wan A.T."/>
            <person name="Shi M."/>
            <person name="Liu X."/>
            <person name="Cao Q."/>
            <person name="Hui J.H.L."/>
            <person name="Sookrung N."/>
            <person name="Leung T.F."/>
            <person name="Tungtrongchitr A."/>
            <person name="Tsui S.K.W."/>
        </authorList>
    </citation>
    <scope>NUCLEOTIDE SEQUENCE [LARGE SCALE GENOMIC DNA]</scope>
    <source>
        <strain evidence="1">PWHHKU_190912</strain>
    </source>
</reference>
<organism evidence="1 2">
    <name type="scientific">Periplaneta americana</name>
    <name type="common">American cockroach</name>
    <name type="synonym">Blatta americana</name>
    <dbReference type="NCBI Taxonomy" id="6978"/>
    <lineage>
        <taxon>Eukaryota</taxon>
        <taxon>Metazoa</taxon>
        <taxon>Ecdysozoa</taxon>
        <taxon>Arthropoda</taxon>
        <taxon>Hexapoda</taxon>
        <taxon>Insecta</taxon>
        <taxon>Pterygota</taxon>
        <taxon>Neoptera</taxon>
        <taxon>Polyneoptera</taxon>
        <taxon>Dictyoptera</taxon>
        <taxon>Blattodea</taxon>
        <taxon>Blattoidea</taxon>
        <taxon>Blattidae</taxon>
        <taxon>Blattinae</taxon>
        <taxon>Periplaneta</taxon>
    </lineage>
</organism>
<dbReference type="InterPro" id="IPR016024">
    <property type="entry name" value="ARM-type_fold"/>
</dbReference>
<evidence type="ECO:0000313" key="1">
    <source>
        <dbReference type="EMBL" id="KAJ4430685.1"/>
    </source>
</evidence>
<accession>A0ABQ8SA28</accession>
<dbReference type="SUPFAM" id="SSF48371">
    <property type="entry name" value="ARM repeat"/>
    <property type="match status" value="1"/>
</dbReference>
<evidence type="ECO:0000313" key="2">
    <source>
        <dbReference type="Proteomes" id="UP001148838"/>
    </source>
</evidence>
<dbReference type="Proteomes" id="UP001148838">
    <property type="component" value="Unassembled WGS sequence"/>
</dbReference>
<proteinExistence type="predicted"/>